<organism evidence="12 13">
    <name type="scientific">Cupriavidus gilardii</name>
    <dbReference type="NCBI Taxonomy" id="82541"/>
    <lineage>
        <taxon>Bacteria</taxon>
        <taxon>Pseudomonadati</taxon>
        <taxon>Pseudomonadota</taxon>
        <taxon>Betaproteobacteria</taxon>
        <taxon>Burkholderiales</taxon>
        <taxon>Burkholderiaceae</taxon>
        <taxon>Cupriavidus</taxon>
    </lineage>
</organism>
<evidence type="ECO:0000256" key="7">
    <source>
        <dbReference type="ARBA" id="ARBA00023277"/>
    </source>
</evidence>
<evidence type="ECO:0000256" key="5">
    <source>
        <dbReference type="ARBA" id="ARBA00022676"/>
    </source>
</evidence>
<dbReference type="EMBL" id="CP098735">
    <property type="protein sequence ID" value="USE78229.1"/>
    <property type="molecule type" value="Genomic_DNA"/>
</dbReference>
<evidence type="ECO:0000256" key="6">
    <source>
        <dbReference type="ARBA" id="ARBA00022679"/>
    </source>
</evidence>
<evidence type="ECO:0000256" key="3">
    <source>
        <dbReference type="ARBA" id="ARBA00012560"/>
    </source>
</evidence>
<dbReference type="NCBIfam" id="TIGR00217">
    <property type="entry name" value="malQ"/>
    <property type="match status" value="1"/>
</dbReference>
<dbReference type="Pfam" id="PF02446">
    <property type="entry name" value="Glyco_hydro_77"/>
    <property type="match status" value="1"/>
</dbReference>
<feature type="region of interest" description="Disordered" evidence="11">
    <location>
        <begin position="562"/>
        <end position="582"/>
    </location>
</feature>
<protein>
    <recommendedName>
        <fullName evidence="4 10">4-alpha-glucanotransferase</fullName>
        <ecNumber evidence="3 10">2.4.1.25</ecNumber>
    </recommendedName>
    <alternativeName>
        <fullName evidence="8 10">Amylomaltase</fullName>
    </alternativeName>
    <alternativeName>
        <fullName evidence="9 10">Disproportionating enzyme</fullName>
    </alternativeName>
</protein>
<evidence type="ECO:0000256" key="9">
    <source>
        <dbReference type="ARBA" id="ARBA00031501"/>
    </source>
</evidence>
<evidence type="ECO:0000256" key="11">
    <source>
        <dbReference type="SAM" id="MobiDB-lite"/>
    </source>
</evidence>
<evidence type="ECO:0000256" key="1">
    <source>
        <dbReference type="ARBA" id="ARBA00000439"/>
    </source>
</evidence>
<comment type="similarity">
    <text evidence="2 10">Belongs to the disproportionating enzyme family.</text>
</comment>
<accession>A0ABY4VLZ3</accession>
<dbReference type="InterPro" id="IPR017853">
    <property type="entry name" value="GH"/>
</dbReference>
<keyword evidence="7 10" id="KW-0119">Carbohydrate metabolism</keyword>
<sequence length="734" mass="79715">MPRQANPDAALASLHLLAQRAGLLVHWQDAQGRERVVPEASLRAVLERLDLPCRTIGQCEASRARMLADDAATALAPLLTADQGKPIRVPLVHTRQEQPFRLELEDGSVQTGVARRDAHGALIVPAVQSHGYHRLLMGDVEVKVAVAPLRCFGVQDALRGIGLSEQERISRKPWGPSVQVYGLRRGAPAGIGDLSALAMFAEAAAREGADAVAISPLHAGFAAFPERYSPYSPSSQLFLNVLYADPAPVFGQAAVARAISALQLGGLMQTLESKAEIDWPAVAQARLKITRWLWDHRDQLLPADAADDLAKFRANGGTPLLAHAAFEALQAQHVAQAGTRAELQVAGDWRRWPVTHRSPQDAALSAFASAFPDEIGYHVFLQWLADDGLRAAQRSARDAGMAIGLIGDLAVGTDPTGSHAWTRQNEMLQGFSAGAPPDVYNALGQSWGITVFSPRGLRRHGYTGFIEMLRANLAHVGGLRIDHALGLARVWLVPEGMPPESGAYLRYPMDDLLRLIALESWRHRAIIIGENLGTVPDTFNATLAERGMLGIDVLWFEREQPDKQDNGKAAEPPPAPAPFVPPERWPANAVATSATHDLPTIAGWWAGQDITWRARLDQLGPDVTEAGARAERARDRQALWQALCDAGLARGEAPDPDRAPVATILAWLSRTRTPLRLVPVEDLLADVEQPNLPGTTSGHPNWQRRLRFDVQALFGQPGVQRRIDALRTGRAPKS</sequence>
<evidence type="ECO:0000256" key="10">
    <source>
        <dbReference type="RuleBase" id="RU361207"/>
    </source>
</evidence>
<evidence type="ECO:0000256" key="4">
    <source>
        <dbReference type="ARBA" id="ARBA00020295"/>
    </source>
</evidence>
<dbReference type="SUPFAM" id="SSF51445">
    <property type="entry name" value="(Trans)glycosidases"/>
    <property type="match status" value="1"/>
</dbReference>
<dbReference type="Proteomes" id="UP001056648">
    <property type="component" value="Chromosome 1"/>
</dbReference>
<evidence type="ECO:0000313" key="13">
    <source>
        <dbReference type="Proteomes" id="UP001056648"/>
    </source>
</evidence>
<keyword evidence="13" id="KW-1185">Reference proteome</keyword>
<reference evidence="12" key="1">
    <citation type="submission" date="2022-06" db="EMBL/GenBank/DDBJ databases">
        <title>Complete genome sequence and characterization of Cupriavidus gilardii QJ1 isolated from contaminating cells.</title>
        <authorList>
            <person name="Qi J."/>
        </authorList>
    </citation>
    <scope>NUCLEOTIDE SEQUENCE</scope>
    <source>
        <strain evidence="12">QJ1</strain>
    </source>
</reference>
<dbReference type="PANTHER" id="PTHR32438:SF5">
    <property type="entry name" value="4-ALPHA-GLUCANOTRANSFERASE DPE1, CHLOROPLASTIC_AMYLOPLASTIC"/>
    <property type="match status" value="1"/>
</dbReference>
<dbReference type="GO" id="GO:0004134">
    <property type="term" value="F:4-alpha-glucanotransferase activity"/>
    <property type="evidence" value="ECO:0007669"/>
    <property type="project" value="UniProtKB-EC"/>
</dbReference>
<dbReference type="PANTHER" id="PTHR32438">
    <property type="entry name" value="4-ALPHA-GLUCANOTRANSFERASE DPE1, CHLOROPLASTIC/AMYLOPLASTIC"/>
    <property type="match status" value="1"/>
</dbReference>
<evidence type="ECO:0000313" key="12">
    <source>
        <dbReference type="EMBL" id="USE78229.1"/>
    </source>
</evidence>
<dbReference type="EC" id="2.4.1.25" evidence="3 10"/>
<keyword evidence="6 10" id="KW-0808">Transferase</keyword>
<evidence type="ECO:0000256" key="2">
    <source>
        <dbReference type="ARBA" id="ARBA00005684"/>
    </source>
</evidence>
<comment type="catalytic activity">
    <reaction evidence="1 10">
        <text>Transfers a segment of a (1-&gt;4)-alpha-D-glucan to a new position in an acceptor, which may be glucose or a (1-&gt;4)-alpha-D-glucan.</text>
        <dbReference type="EC" id="2.4.1.25"/>
    </reaction>
</comment>
<evidence type="ECO:0000256" key="8">
    <source>
        <dbReference type="ARBA" id="ARBA00031423"/>
    </source>
</evidence>
<keyword evidence="5 10" id="KW-0328">Glycosyltransferase</keyword>
<proteinExistence type="inferred from homology"/>
<feature type="compositionally biased region" description="Pro residues" evidence="11">
    <location>
        <begin position="571"/>
        <end position="582"/>
    </location>
</feature>
<name>A0ABY4VLZ3_9BURK</name>
<gene>
    <name evidence="12" type="primary">malQ</name>
    <name evidence="12" type="ORF">NDR89_04145</name>
</gene>
<dbReference type="InterPro" id="IPR003385">
    <property type="entry name" value="Glyco_hydro_77"/>
</dbReference>
<dbReference type="RefSeq" id="WP_252252292.1">
    <property type="nucleotide sequence ID" value="NZ_CP098735.1"/>
</dbReference>
<dbReference type="Gene3D" id="3.20.20.80">
    <property type="entry name" value="Glycosidases"/>
    <property type="match status" value="1"/>
</dbReference>